<name>A0AAV7WI62_PLEWA</name>
<comment type="caution">
    <text evidence="1">The sequence shown here is derived from an EMBL/GenBank/DDBJ whole genome shotgun (WGS) entry which is preliminary data.</text>
</comment>
<gene>
    <name evidence="1" type="ORF">NDU88_007589</name>
</gene>
<evidence type="ECO:0000313" key="2">
    <source>
        <dbReference type="Proteomes" id="UP001066276"/>
    </source>
</evidence>
<feature type="non-terminal residue" evidence="1">
    <location>
        <position position="1"/>
    </location>
</feature>
<accession>A0AAV7WI62</accession>
<evidence type="ECO:0000313" key="1">
    <source>
        <dbReference type="EMBL" id="KAJ1212282.1"/>
    </source>
</evidence>
<organism evidence="1 2">
    <name type="scientific">Pleurodeles waltl</name>
    <name type="common">Iberian ribbed newt</name>
    <dbReference type="NCBI Taxonomy" id="8319"/>
    <lineage>
        <taxon>Eukaryota</taxon>
        <taxon>Metazoa</taxon>
        <taxon>Chordata</taxon>
        <taxon>Craniata</taxon>
        <taxon>Vertebrata</taxon>
        <taxon>Euteleostomi</taxon>
        <taxon>Amphibia</taxon>
        <taxon>Batrachia</taxon>
        <taxon>Caudata</taxon>
        <taxon>Salamandroidea</taxon>
        <taxon>Salamandridae</taxon>
        <taxon>Pleurodelinae</taxon>
        <taxon>Pleurodeles</taxon>
    </lineage>
</organism>
<dbReference type="Proteomes" id="UP001066276">
    <property type="component" value="Chromosome 1_2"/>
</dbReference>
<reference evidence="1" key="1">
    <citation type="journal article" date="2022" name="bioRxiv">
        <title>Sequencing and chromosome-scale assembly of the giantPleurodeles waltlgenome.</title>
        <authorList>
            <person name="Brown T."/>
            <person name="Elewa A."/>
            <person name="Iarovenko S."/>
            <person name="Subramanian E."/>
            <person name="Araus A.J."/>
            <person name="Petzold A."/>
            <person name="Susuki M."/>
            <person name="Suzuki K.-i.T."/>
            <person name="Hayashi T."/>
            <person name="Toyoda A."/>
            <person name="Oliveira C."/>
            <person name="Osipova E."/>
            <person name="Leigh N.D."/>
            <person name="Simon A."/>
            <person name="Yun M.H."/>
        </authorList>
    </citation>
    <scope>NUCLEOTIDE SEQUENCE</scope>
    <source>
        <strain evidence="1">20211129_DDA</strain>
        <tissue evidence="1">Liver</tissue>
    </source>
</reference>
<sequence length="57" mass="6547">ISTWHSHSMWWRGFLQQSGHYMTQSLTGVEGRTLKESCSSQVSTWHSHSLGWRVGPC</sequence>
<dbReference type="EMBL" id="JANPWB010000002">
    <property type="protein sequence ID" value="KAJ1212282.1"/>
    <property type="molecule type" value="Genomic_DNA"/>
</dbReference>
<protein>
    <submittedName>
        <fullName evidence="1">Uncharacterized protein</fullName>
    </submittedName>
</protein>
<proteinExistence type="predicted"/>
<keyword evidence="2" id="KW-1185">Reference proteome</keyword>
<feature type="non-terminal residue" evidence="1">
    <location>
        <position position="57"/>
    </location>
</feature>
<dbReference type="AlphaFoldDB" id="A0AAV7WI62"/>